<protein>
    <submittedName>
        <fullName evidence="1">Uncharacterized protein</fullName>
    </submittedName>
</protein>
<dbReference type="RefSeq" id="WP_310538504.1">
    <property type="nucleotide sequence ID" value="NZ_JAVKGT010000084.1"/>
</dbReference>
<evidence type="ECO:0000313" key="2">
    <source>
        <dbReference type="Proteomes" id="UP001260872"/>
    </source>
</evidence>
<reference evidence="2" key="1">
    <citation type="submission" date="2023-07" db="EMBL/GenBank/DDBJ databases">
        <title>Description of three actinobacteria isolated from air of manufacturing shop in a pharmaceutical factory.</title>
        <authorList>
            <person name="Zhang D.-F."/>
        </authorList>
    </citation>
    <scope>NUCLEOTIDE SEQUENCE [LARGE SCALE GENOMIC DNA]</scope>
    <source>
        <strain evidence="2">CCTCC AB 207010</strain>
    </source>
</reference>
<gene>
    <name evidence="1" type="ORF">RH857_13555</name>
</gene>
<sequence>MARRRTKEELIERRTKATQYRAAGMTWEQVANKLDYANKSAAWKDVVPHLQAEHNEAVEHLRVIELERLDQLTKGVFPKALKGDTKAVDAVLKIMARRARYIGGLEVPEEHKGLLKVRLTVGLMPPGRRH</sequence>
<accession>A0ABU1FWT1</accession>
<feature type="non-terminal residue" evidence="1">
    <location>
        <position position="130"/>
    </location>
</feature>
<evidence type="ECO:0000313" key="1">
    <source>
        <dbReference type="EMBL" id="MDR5713143.1"/>
    </source>
</evidence>
<dbReference type="Proteomes" id="UP001260872">
    <property type="component" value="Unassembled WGS sequence"/>
</dbReference>
<dbReference type="EMBL" id="JAVKGT010000084">
    <property type="protein sequence ID" value="MDR5713143.1"/>
    <property type="molecule type" value="Genomic_DNA"/>
</dbReference>
<name>A0ABU1FWT1_9MICC</name>
<proteinExistence type="predicted"/>
<organism evidence="1 2">
    <name type="scientific">Nesterenkonia flava</name>
    <dbReference type="NCBI Taxonomy" id="469799"/>
    <lineage>
        <taxon>Bacteria</taxon>
        <taxon>Bacillati</taxon>
        <taxon>Actinomycetota</taxon>
        <taxon>Actinomycetes</taxon>
        <taxon>Micrococcales</taxon>
        <taxon>Micrococcaceae</taxon>
        <taxon>Nesterenkonia</taxon>
    </lineage>
</organism>
<keyword evidence="2" id="KW-1185">Reference proteome</keyword>
<comment type="caution">
    <text evidence="1">The sequence shown here is derived from an EMBL/GenBank/DDBJ whole genome shotgun (WGS) entry which is preliminary data.</text>
</comment>